<organism evidence="1 2">
    <name type="scientific">Panicum hallii var. hallii</name>
    <dbReference type="NCBI Taxonomy" id="1504633"/>
    <lineage>
        <taxon>Eukaryota</taxon>
        <taxon>Viridiplantae</taxon>
        <taxon>Streptophyta</taxon>
        <taxon>Embryophyta</taxon>
        <taxon>Tracheophyta</taxon>
        <taxon>Spermatophyta</taxon>
        <taxon>Magnoliopsida</taxon>
        <taxon>Liliopsida</taxon>
        <taxon>Poales</taxon>
        <taxon>Poaceae</taxon>
        <taxon>PACMAD clade</taxon>
        <taxon>Panicoideae</taxon>
        <taxon>Panicodae</taxon>
        <taxon>Paniceae</taxon>
        <taxon>Panicinae</taxon>
        <taxon>Panicum</taxon>
        <taxon>Panicum sect. Panicum</taxon>
    </lineage>
</organism>
<dbReference type="Gramene" id="PUZ61050">
    <property type="protein sequence ID" value="PUZ61050"/>
    <property type="gene ID" value="GQ55_4G238500"/>
</dbReference>
<sequence>MRAFSPRISRAGAFLGRRRPEYVVAWNGTTPRTQTIHLAPRGSFPMGIIHPIAVAVLGGELNTRVM</sequence>
<dbReference type="Proteomes" id="UP000244336">
    <property type="component" value="Chromosome 4"/>
</dbReference>
<protein>
    <submittedName>
        <fullName evidence="1">Uncharacterized protein</fullName>
    </submittedName>
</protein>
<proteinExistence type="predicted"/>
<evidence type="ECO:0000313" key="2">
    <source>
        <dbReference type="Proteomes" id="UP000244336"/>
    </source>
</evidence>
<name>A0A2T7DZP2_9POAL</name>
<dbReference type="EMBL" id="CM009752">
    <property type="protein sequence ID" value="PUZ61050.1"/>
    <property type="molecule type" value="Genomic_DNA"/>
</dbReference>
<keyword evidence="2" id="KW-1185">Reference proteome</keyword>
<gene>
    <name evidence="1" type="ORF">GQ55_4G238500</name>
</gene>
<accession>A0A2T7DZP2</accession>
<evidence type="ECO:0000313" key="1">
    <source>
        <dbReference type="EMBL" id="PUZ61050.1"/>
    </source>
</evidence>
<reference evidence="1 2" key="1">
    <citation type="submission" date="2018-04" db="EMBL/GenBank/DDBJ databases">
        <title>WGS assembly of Panicum hallii var. hallii HAL2.</title>
        <authorList>
            <person name="Lovell J."/>
            <person name="Jenkins J."/>
            <person name="Lowry D."/>
            <person name="Mamidi S."/>
            <person name="Sreedasyam A."/>
            <person name="Weng X."/>
            <person name="Barry K."/>
            <person name="Bonette J."/>
            <person name="Campitelli B."/>
            <person name="Daum C."/>
            <person name="Gordon S."/>
            <person name="Gould B."/>
            <person name="Lipzen A."/>
            <person name="MacQueen A."/>
            <person name="Palacio-Mejia J."/>
            <person name="Plott C."/>
            <person name="Shakirov E."/>
            <person name="Shu S."/>
            <person name="Yoshinaga Y."/>
            <person name="Zane M."/>
            <person name="Rokhsar D."/>
            <person name="Grimwood J."/>
            <person name="Schmutz J."/>
            <person name="Juenger T."/>
        </authorList>
    </citation>
    <scope>NUCLEOTIDE SEQUENCE [LARGE SCALE GENOMIC DNA]</scope>
    <source>
        <strain evidence="2">cv. HAL2</strain>
    </source>
</reference>
<dbReference type="AlphaFoldDB" id="A0A2T7DZP2"/>